<protein>
    <submittedName>
        <fullName evidence="1">SRPBCC family protein</fullName>
    </submittedName>
</protein>
<reference evidence="2" key="1">
    <citation type="submission" date="2020-09" db="EMBL/GenBank/DDBJ databases">
        <title>The genome sequence of strain Labrenzia suaedae 4C16A.</title>
        <authorList>
            <person name="Liu Y."/>
        </authorList>
    </citation>
    <scope>NUCLEOTIDE SEQUENCE [LARGE SCALE GENOMIC DNA]</scope>
    <source>
        <strain evidence="2">4C16A</strain>
    </source>
</reference>
<proteinExistence type="predicted"/>
<dbReference type="InterPro" id="IPR019587">
    <property type="entry name" value="Polyketide_cyclase/dehydratase"/>
</dbReference>
<dbReference type="InterPro" id="IPR023393">
    <property type="entry name" value="START-like_dom_sf"/>
</dbReference>
<dbReference type="EMBL" id="JACYXI010000008">
    <property type="protein sequence ID" value="MBD8892643.1"/>
    <property type="molecule type" value="Genomic_DNA"/>
</dbReference>
<dbReference type="RefSeq" id="WP_192148769.1">
    <property type="nucleotide sequence ID" value="NZ_JACYXI010000008.1"/>
</dbReference>
<dbReference type="SUPFAM" id="SSF55961">
    <property type="entry name" value="Bet v1-like"/>
    <property type="match status" value="1"/>
</dbReference>
<comment type="caution">
    <text evidence="1">The sequence shown here is derived from an EMBL/GenBank/DDBJ whole genome shotgun (WGS) entry which is preliminary data.</text>
</comment>
<name>A0ABR9CP48_9HYPH</name>
<keyword evidence="2" id="KW-1185">Reference proteome</keyword>
<dbReference type="Proteomes" id="UP000632063">
    <property type="component" value="Unassembled WGS sequence"/>
</dbReference>
<dbReference type="CDD" id="cd07821">
    <property type="entry name" value="PYR_PYL_RCAR_like"/>
    <property type="match status" value="1"/>
</dbReference>
<evidence type="ECO:0000313" key="1">
    <source>
        <dbReference type="EMBL" id="MBD8892643.1"/>
    </source>
</evidence>
<sequence>MATIRKEIQTSAPPEKVWDAIRDIGALHTRLVPGFVTDTHLEPGARIVTFANDVTVREPIITLDDEARRLVWSVEGLQFSHYNAAVQIFEQSAATVVVWIADFLPDDTSAEQNAAMEAGMCVMKATLDRLSDED</sequence>
<dbReference type="Pfam" id="PF10604">
    <property type="entry name" value="Polyketide_cyc2"/>
    <property type="match status" value="1"/>
</dbReference>
<dbReference type="Gene3D" id="3.30.530.20">
    <property type="match status" value="1"/>
</dbReference>
<reference evidence="1 2" key="2">
    <citation type="journal article" date="2021" name="Int. J. Syst. Evol. Microbiol.">
        <title>Roseibium litorale sp. nov., isolated from a tidal flat sediment and proposal for the reclassification of Labrenzia polysiphoniae as Roseibium polysiphoniae comb. nov.</title>
        <authorList>
            <person name="Liu Y."/>
            <person name="Pei T."/>
            <person name="Du J."/>
            <person name="Chao M."/>
            <person name="Deng M.R."/>
            <person name="Zhu H."/>
        </authorList>
    </citation>
    <scope>NUCLEOTIDE SEQUENCE [LARGE SCALE GENOMIC DNA]</scope>
    <source>
        <strain evidence="1 2">4C16A</strain>
    </source>
</reference>
<evidence type="ECO:0000313" key="2">
    <source>
        <dbReference type="Proteomes" id="UP000632063"/>
    </source>
</evidence>
<gene>
    <name evidence="1" type="ORF">IG616_13940</name>
</gene>
<accession>A0ABR9CP48</accession>
<organism evidence="1 2">
    <name type="scientific">Roseibium litorale</name>
    <dbReference type="NCBI Taxonomy" id="2803841"/>
    <lineage>
        <taxon>Bacteria</taxon>
        <taxon>Pseudomonadati</taxon>
        <taxon>Pseudomonadota</taxon>
        <taxon>Alphaproteobacteria</taxon>
        <taxon>Hyphomicrobiales</taxon>
        <taxon>Stappiaceae</taxon>
        <taxon>Roseibium</taxon>
    </lineage>
</organism>